<keyword evidence="3 7" id="KW-0507">mRNA processing</keyword>
<dbReference type="InterPro" id="IPR024933">
    <property type="entry name" value="TFP11"/>
</dbReference>
<dbReference type="Pfam" id="PF01585">
    <property type="entry name" value="G-patch"/>
    <property type="match status" value="1"/>
</dbReference>
<sequence>MDIDDGNIDFSVSQQDLEEALDPIKTGVKKRKNQHREKQIYGIWANSSGSEEDSVYSRNKKQSSRAKDYSTPVSFVNAETSESSHSKQRMHSMRRTNQRHNRSSSPLSRSKTKDIGGWEKYTKGFGSRMLEKMGYQQGQGLGLQGTGIIEPIKVQSIQGRVCLDSKDTGPSQRPEPPDEFLEEVKDKKAQKIDRWKKNRGRTEIERGSRFKSVSEVMELANKNPRHLNKPKLHSFINTERVGLKTKVINMTGPEYQEFDSLEEYVQKSGGGRSGGHGEVDFLPELVQNIDLLVDNTEINIVKLNRQIEYDSDMLVQLKYEQKELEVKKNESNNKLTRMTKLLLTLDMIEQRHLSGLIELDMCEQWFRDLLADFSVEYTQLRICLLAKPIVFPLIHKAIESWDPLNVPDDTNVLNLFETWRGLLDIEPLPSLVFPKGHSVYQHLLLEVWIPKFVSCLTSHSLRDPHPLIHLLYVWQKFFTPYVRSQLETVHILPALHNELGFWNPMEDTLPLHHWIHPWLPFLRHSMDSIFPNIRQKLSAALQHWHPSDPSAYHVIKPWNGVFSQGEFAAFLATAICPKLTIALQQLVIDPSNQKLEPFNDVMRWRDLLTISQIVDMFCHQFFPKWLGVLESWLLGSPDFHEVSRWYLGWKSMLDAELLACPPIQHNFLRALDLMNSLLQWTPDPSLRESLSNFTQEERNNSFHISPQPLPPLPTPELTFKDLLQKYALRDDILYIPLNKQGPNGNFLYKFGTFTIYIEKNVIFTAKGPSWLPISIDELLTSCH</sequence>
<evidence type="ECO:0000256" key="6">
    <source>
        <dbReference type="ARBA" id="ARBA00023242"/>
    </source>
</evidence>
<feature type="domain" description="G-patch" evidence="9">
    <location>
        <begin position="122"/>
        <end position="168"/>
    </location>
</feature>
<evidence type="ECO:0000256" key="4">
    <source>
        <dbReference type="ARBA" id="ARBA00022728"/>
    </source>
</evidence>
<reference evidence="10 11" key="1">
    <citation type="journal article" date="2023" name="BMC Biol.">
        <title>The compact genome of the sponge Oopsacas minuta (Hexactinellida) is lacking key metazoan core genes.</title>
        <authorList>
            <person name="Santini S."/>
            <person name="Schenkelaars Q."/>
            <person name="Jourda C."/>
            <person name="Duchesne M."/>
            <person name="Belahbib H."/>
            <person name="Rocher C."/>
            <person name="Selva M."/>
            <person name="Riesgo A."/>
            <person name="Vervoort M."/>
            <person name="Leys S.P."/>
            <person name="Kodjabachian L."/>
            <person name="Le Bivic A."/>
            <person name="Borchiellini C."/>
            <person name="Claverie J.M."/>
            <person name="Renard E."/>
        </authorList>
    </citation>
    <scope>NUCLEOTIDE SEQUENCE [LARGE SCALE GENOMIC DNA]</scope>
    <source>
        <strain evidence="10">SPO-2</strain>
    </source>
</reference>
<dbReference type="GO" id="GO:0071008">
    <property type="term" value="C:U2-type post-mRNA release spliceosomal complex"/>
    <property type="evidence" value="ECO:0007669"/>
    <property type="project" value="TreeGrafter"/>
</dbReference>
<dbReference type="Pfam" id="PF07842">
    <property type="entry name" value="GCFC"/>
    <property type="match status" value="1"/>
</dbReference>
<comment type="subcellular location">
    <subcellularLocation>
        <location evidence="1 7">Nucleus</location>
    </subcellularLocation>
</comment>
<dbReference type="InterPro" id="IPR022783">
    <property type="entry name" value="GCFC_dom"/>
</dbReference>
<organism evidence="10 11">
    <name type="scientific">Oopsacas minuta</name>
    <dbReference type="NCBI Taxonomy" id="111878"/>
    <lineage>
        <taxon>Eukaryota</taxon>
        <taxon>Metazoa</taxon>
        <taxon>Porifera</taxon>
        <taxon>Hexactinellida</taxon>
        <taxon>Hexasterophora</taxon>
        <taxon>Lyssacinosida</taxon>
        <taxon>Leucopsacidae</taxon>
        <taxon>Oopsacas</taxon>
    </lineage>
</organism>
<dbReference type="InterPro" id="IPR000467">
    <property type="entry name" value="G_patch_dom"/>
</dbReference>
<feature type="compositionally biased region" description="Basic residues" evidence="8">
    <location>
        <begin position="86"/>
        <end position="102"/>
    </location>
</feature>
<evidence type="ECO:0000313" key="10">
    <source>
        <dbReference type="EMBL" id="KAI6649501.1"/>
    </source>
</evidence>
<dbReference type="Proteomes" id="UP001165289">
    <property type="component" value="Unassembled WGS sequence"/>
</dbReference>
<dbReference type="SMART" id="SM00443">
    <property type="entry name" value="G_patch"/>
    <property type="match status" value="1"/>
</dbReference>
<evidence type="ECO:0000259" key="9">
    <source>
        <dbReference type="PROSITE" id="PS50174"/>
    </source>
</evidence>
<dbReference type="PANTHER" id="PTHR23329:SF1">
    <property type="entry name" value="TUFTELIN-INTERACTING PROTEIN 11"/>
    <property type="match status" value="1"/>
</dbReference>
<evidence type="ECO:0000256" key="5">
    <source>
        <dbReference type="ARBA" id="ARBA00023187"/>
    </source>
</evidence>
<dbReference type="EMBL" id="JAKMXF010000321">
    <property type="protein sequence ID" value="KAI6649501.1"/>
    <property type="molecule type" value="Genomic_DNA"/>
</dbReference>
<dbReference type="AlphaFoldDB" id="A0AAV7JKS8"/>
<evidence type="ECO:0000256" key="3">
    <source>
        <dbReference type="ARBA" id="ARBA00022664"/>
    </source>
</evidence>
<keyword evidence="4 7" id="KW-0747">Spliceosome</keyword>
<dbReference type="PANTHER" id="PTHR23329">
    <property type="entry name" value="TUFTELIN-INTERACTING PROTEIN 11-RELATED"/>
    <property type="match status" value="1"/>
</dbReference>
<protein>
    <submittedName>
        <fullName evidence="10">Tuftelin-interacting protein 11-like</fullName>
    </submittedName>
</protein>
<dbReference type="Pfam" id="PF12457">
    <property type="entry name" value="TIP_N"/>
    <property type="match status" value="1"/>
</dbReference>
<proteinExistence type="inferred from homology"/>
<comment type="similarity">
    <text evidence="2 7">Belongs to the TFP11/STIP family.</text>
</comment>
<dbReference type="PROSITE" id="PS50174">
    <property type="entry name" value="G_PATCH"/>
    <property type="match status" value="1"/>
</dbReference>
<feature type="compositionally biased region" description="Polar residues" evidence="8">
    <location>
        <begin position="71"/>
        <end position="83"/>
    </location>
</feature>
<dbReference type="InterPro" id="IPR045211">
    <property type="entry name" value="TFP11/STIP/Ntr1"/>
</dbReference>
<keyword evidence="5 7" id="KW-0508">mRNA splicing</keyword>
<dbReference type="GO" id="GO:0000390">
    <property type="term" value="P:spliceosomal complex disassembly"/>
    <property type="evidence" value="ECO:0007669"/>
    <property type="project" value="InterPro"/>
</dbReference>
<keyword evidence="11" id="KW-1185">Reference proteome</keyword>
<dbReference type="PIRSF" id="PIRSF017706">
    <property type="entry name" value="TFIP11"/>
    <property type="match status" value="1"/>
</dbReference>
<gene>
    <name evidence="10" type="ORF">LOD99_11866</name>
</gene>
<dbReference type="GO" id="GO:0003676">
    <property type="term" value="F:nucleic acid binding"/>
    <property type="evidence" value="ECO:0007669"/>
    <property type="project" value="InterPro"/>
</dbReference>
<evidence type="ECO:0000313" key="11">
    <source>
        <dbReference type="Proteomes" id="UP001165289"/>
    </source>
</evidence>
<feature type="region of interest" description="Disordered" evidence="8">
    <location>
        <begin position="1"/>
        <end position="114"/>
    </location>
</feature>
<comment type="caution">
    <text evidence="10">The sequence shown here is derived from an EMBL/GenBank/DDBJ whole genome shotgun (WGS) entry which is preliminary data.</text>
</comment>
<evidence type="ECO:0000256" key="1">
    <source>
        <dbReference type="ARBA" id="ARBA00004123"/>
    </source>
</evidence>
<dbReference type="InterPro" id="IPR022159">
    <property type="entry name" value="STIP/TFIP11_N"/>
</dbReference>
<keyword evidence="6 7" id="KW-0539">Nucleus</keyword>
<accession>A0AAV7JKS8</accession>
<evidence type="ECO:0000256" key="7">
    <source>
        <dbReference type="PIRNR" id="PIRNR017706"/>
    </source>
</evidence>
<evidence type="ECO:0000256" key="8">
    <source>
        <dbReference type="SAM" id="MobiDB-lite"/>
    </source>
</evidence>
<name>A0AAV7JKS8_9METZ</name>
<evidence type="ECO:0000256" key="2">
    <source>
        <dbReference type="ARBA" id="ARBA00010900"/>
    </source>
</evidence>